<protein>
    <submittedName>
        <fullName evidence="1">Uncharacterized protein</fullName>
    </submittedName>
</protein>
<dbReference type="AlphaFoldDB" id="A0A3B0R4A3"/>
<sequence length="40" mass="4532">MRSNKYPGAIIAAPGFHFEDAGIKTEVRMKRYDISYVLEG</sequence>
<dbReference type="EMBL" id="UOEF01000011">
    <property type="protein sequence ID" value="VAV87332.1"/>
    <property type="molecule type" value="Genomic_DNA"/>
</dbReference>
<proteinExistence type="predicted"/>
<gene>
    <name evidence="1" type="ORF">MNBD_ALPHA04-1068</name>
</gene>
<organism evidence="1">
    <name type="scientific">hydrothermal vent metagenome</name>
    <dbReference type="NCBI Taxonomy" id="652676"/>
    <lineage>
        <taxon>unclassified sequences</taxon>
        <taxon>metagenomes</taxon>
        <taxon>ecological metagenomes</taxon>
    </lineage>
</organism>
<accession>A0A3B0R4A3</accession>
<reference evidence="1" key="1">
    <citation type="submission" date="2018-06" db="EMBL/GenBank/DDBJ databases">
        <authorList>
            <person name="Zhirakovskaya E."/>
        </authorList>
    </citation>
    <scope>NUCLEOTIDE SEQUENCE</scope>
</reference>
<name>A0A3B0R4A3_9ZZZZ</name>
<evidence type="ECO:0000313" key="1">
    <source>
        <dbReference type="EMBL" id="VAV87332.1"/>
    </source>
</evidence>